<name>A0ABS9V418_9BACT</name>
<proteinExistence type="predicted"/>
<comment type="caution">
    <text evidence="1">The sequence shown here is derived from an EMBL/GenBank/DDBJ whole genome shotgun (WGS) entry which is preliminary data.</text>
</comment>
<protein>
    <recommendedName>
        <fullName evidence="3">Phage protein</fullName>
    </recommendedName>
</protein>
<reference evidence="1" key="1">
    <citation type="submission" date="2022-03" db="EMBL/GenBank/DDBJ databases">
        <title>De novo assembled genomes of Belliella spp. (Cyclobacteriaceae) strains.</title>
        <authorList>
            <person name="Szabo A."/>
            <person name="Korponai K."/>
            <person name="Felfoldi T."/>
        </authorList>
    </citation>
    <scope>NUCLEOTIDE SEQUENCE</scope>
    <source>
        <strain evidence="1">DSM 111904</strain>
    </source>
</reference>
<gene>
    <name evidence="1" type="ORF">MM239_17270</name>
</gene>
<keyword evidence="2" id="KW-1185">Reference proteome</keyword>
<dbReference type="RefSeq" id="WP_241349505.1">
    <property type="nucleotide sequence ID" value="NZ_JAKZGP010000061.1"/>
</dbReference>
<evidence type="ECO:0000313" key="2">
    <source>
        <dbReference type="Proteomes" id="UP001165489"/>
    </source>
</evidence>
<dbReference type="Proteomes" id="UP001165489">
    <property type="component" value="Unassembled WGS sequence"/>
</dbReference>
<dbReference type="EMBL" id="JAKZGP010000061">
    <property type="protein sequence ID" value="MCH7411152.1"/>
    <property type="molecule type" value="Genomic_DNA"/>
</dbReference>
<evidence type="ECO:0000313" key="1">
    <source>
        <dbReference type="EMBL" id="MCH7411152.1"/>
    </source>
</evidence>
<organism evidence="1 2">
    <name type="scientific">Belliella filtrata</name>
    <dbReference type="NCBI Taxonomy" id="2923435"/>
    <lineage>
        <taxon>Bacteria</taxon>
        <taxon>Pseudomonadati</taxon>
        <taxon>Bacteroidota</taxon>
        <taxon>Cytophagia</taxon>
        <taxon>Cytophagales</taxon>
        <taxon>Cyclobacteriaceae</taxon>
        <taxon>Belliella</taxon>
    </lineage>
</organism>
<evidence type="ECO:0008006" key="3">
    <source>
        <dbReference type="Google" id="ProtNLM"/>
    </source>
</evidence>
<accession>A0ABS9V418</accession>
<sequence>MNNKIKLLDRHFEFKKSSYSYKNFEDRNKRSYNPTLASDILEYLYSCIAAGYFYIRQDCPIDIVDFYGLIDTMEAQDPELLFKDNKQLFKDFLGLGEIAEDSTDEPKKKQ</sequence>